<dbReference type="STRING" id="1202772.A0A1V9ZRJ2"/>
<evidence type="ECO:0000256" key="2">
    <source>
        <dbReference type="ARBA" id="ARBA00022723"/>
    </source>
</evidence>
<accession>A0A1V9ZRJ2</accession>
<dbReference type="PRINTS" id="PR00385">
    <property type="entry name" value="P450"/>
</dbReference>
<evidence type="ECO:0000256" key="4">
    <source>
        <dbReference type="ARBA" id="ARBA00023004"/>
    </source>
</evidence>
<evidence type="ECO:0000256" key="6">
    <source>
        <dbReference type="RuleBase" id="RU000461"/>
    </source>
</evidence>
<comment type="caution">
    <text evidence="8">The sequence shown here is derived from an EMBL/GenBank/DDBJ whole genome shotgun (WGS) entry which is preliminary data.</text>
</comment>
<dbReference type="SUPFAM" id="SSF48264">
    <property type="entry name" value="Cytochrome P450"/>
    <property type="match status" value="1"/>
</dbReference>
<dbReference type="Gene3D" id="1.10.630.10">
    <property type="entry name" value="Cytochrome P450"/>
    <property type="match status" value="1"/>
</dbReference>
<dbReference type="GO" id="GO:0004497">
    <property type="term" value="F:monooxygenase activity"/>
    <property type="evidence" value="ECO:0007669"/>
    <property type="project" value="UniProtKB-KW"/>
</dbReference>
<dbReference type="GO" id="GO:0006629">
    <property type="term" value="P:lipid metabolic process"/>
    <property type="evidence" value="ECO:0007669"/>
    <property type="project" value="UniProtKB-ARBA"/>
</dbReference>
<protein>
    <submittedName>
        <fullName evidence="8">Cytochrome P450</fullName>
    </submittedName>
</protein>
<feature type="binding site" description="axial binding residue" evidence="5">
    <location>
        <position position="470"/>
    </location>
    <ligand>
        <name>heme</name>
        <dbReference type="ChEBI" id="CHEBI:30413"/>
    </ligand>
    <ligandPart>
        <name>Fe</name>
        <dbReference type="ChEBI" id="CHEBI:18248"/>
    </ligandPart>
</feature>
<dbReference type="PRINTS" id="PR00463">
    <property type="entry name" value="EP450I"/>
</dbReference>
<dbReference type="PROSITE" id="PS00086">
    <property type="entry name" value="CYTOCHROME_P450"/>
    <property type="match status" value="1"/>
</dbReference>
<evidence type="ECO:0000256" key="3">
    <source>
        <dbReference type="ARBA" id="ARBA00023002"/>
    </source>
</evidence>
<dbReference type="AlphaFoldDB" id="A0A1V9ZRJ2"/>
<keyword evidence="5 6" id="KW-0349">Heme</keyword>
<comment type="similarity">
    <text evidence="1 6">Belongs to the cytochrome P450 family.</text>
</comment>
<dbReference type="GO" id="GO:0020037">
    <property type="term" value="F:heme binding"/>
    <property type="evidence" value="ECO:0007669"/>
    <property type="project" value="InterPro"/>
</dbReference>
<keyword evidence="7" id="KW-0812">Transmembrane</keyword>
<keyword evidence="7" id="KW-0472">Membrane</keyword>
<keyword evidence="7" id="KW-1133">Transmembrane helix</keyword>
<gene>
    <name evidence="8" type="ORF">ACHHYP_03272</name>
</gene>
<name>A0A1V9ZRJ2_ACHHY</name>
<keyword evidence="9" id="KW-1185">Reference proteome</keyword>
<feature type="transmembrane region" description="Helical" evidence="7">
    <location>
        <begin position="33"/>
        <end position="55"/>
    </location>
</feature>
<sequence>MACLDHNCAAITNCVSAFAAPSSESSGLRLDVLALRTLLTVVVLSFGLYVSKGYVAVLARKRRIAAALASLPGPPGLPIVGNLLELGAHMHDLHLWKRHLASKYGATYAIKVDCVMDGSIVTNKPANIEHILGTNCSNYVKPPIIQAVCREVMGQSIFAINPESPLWACQRKLMANMFSVNSFRKYMDSVFLDAADDMLGRLEPTAVANGSINLEMALLTLTTTISFRIGFGRHVPAAMTTDAFHNLFREAAFHTANRFTRPWYKYVGALMPSEHLLKAAVAEIDTMLYGLIATRKAEPTPPGALDLLSQLLDQQRRGLVELSDTVVRDTMMTVLLAGRETVASGLLWIIYCLSTHPAVEAKLLAEVDKVTAINYDSMASLVYMEAVMKETWRLYPPTPLELKAAVADDILPDGTFVPAGVNVEFSPFVMNRDPARWTDPDAFVPERWLAPGFTPTDFEYPVFNAGKRKCVGQRIAMLQTKFILTKLYQRLRFHVVDAKEPSFALGISLFPTDGLLVRPVLRTSGASAA</sequence>
<keyword evidence="3 6" id="KW-0560">Oxidoreductase</keyword>
<keyword evidence="6" id="KW-0503">Monooxygenase</keyword>
<dbReference type="GO" id="GO:0016705">
    <property type="term" value="F:oxidoreductase activity, acting on paired donors, with incorporation or reduction of molecular oxygen"/>
    <property type="evidence" value="ECO:0007669"/>
    <property type="project" value="InterPro"/>
</dbReference>
<keyword evidence="4 5" id="KW-0408">Iron</keyword>
<evidence type="ECO:0000313" key="8">
    <source>
        <dbReference type="EMBL" id="OQS00607.1"/>
    </source>
</evidence>
<reference evidence="8 9" key="1">
    <citation type="journal article" date="2014" name="Genome Biol. Evol.">
        <title>The secreted proteins of Achlya hypogyna and Thraustotheca clavata identify the ancestral oomycete secretome and reveal gene acquisitions by horizontal gene transfer.</title>
        <authorList>
            <person name="Misner I."/>
            <person name="Blouin N."/>
            <person name="Leonard G."/>
            <person name="Richards T.A."/>
            <person name="Lane C.E."/>
        </authorList>
    </citation>
    <scope>NUCLEOTIDE SEQUENCE [LARGE SCALE GENOMIC DNA]</scope>
    <source>
        <strain evidence="8 9">ATCC 48635</strain>
    </source>
</reference>
<keyword evidence="2 5" id="KW-0479">Metal-binding</keyword>
<evidence type="ECO:0000256" key="5">
    <source>
        <dbReference type="PIRSR" id="PIRSR602401-1"/>
    </source>
</evidence>
<dbReference type="Pfam" id="PF00067">
    <property type="entry name" value="p450"/>
    <property type="match status" value="1"/>
</dbReference>
<dbReference type="EMBL" id="JNBR01000028">
    <property type="protein sequence ID" value="OQS00607.1"/>
    <property type="molecule type" value="Genomic_DNA"/>
</dbReference>
<evidence type="ECO:0000313" key="9">
    <source>
        <dbReference type="Proteomes" id="UP000243579"/>
    </source>
</evidence>
<organism evidence="8 9">
    <name type="scientific">Achlya hypogyna</name>
    <name type="common">Oomycete</name>
    <name type="synonym">Protoachlya hypogyna</name>
    <dbReference type="NCBI Taxonomy" id="1202772"/>
    <lineage>
        <taxon>Eukaryota</taxon>
        <taxon>Sar</taxon>
        <taxon>Stramenopiles</taxon>
        <taxon>Oomycota</taxon>
        <taxon>Saprolegniomycetes</taxon>
        <taxon>Saprolegniales</taxon>
        <taxon>Achlyaceae</taxon>
        <taxon>Achlya</taxon>
    </lineage>
</organism>
<dbReference type="InterPro" id="IPR036396">
    <property type="entry name" value="Cyt_P450_sf"/>
</dbReference>
<dbReference type="InterPro" id="IPR017972">
    <property type="entry name" value="Cyt_P450_CS"/>
</dbReference>
<proteinExistence type="inferred from homology"/>
<dbReference type="InterPro" id="IPR001128">
    <property type="entry name" value="Cyt_P450"/>
</dbReference>
<dbReference type="InterPro" id="IPR002401">
    <property type="entry name" value="Cyt_P450_E_grp-I"/>
</dbReference>
<dbReference type="GO" id="GO:0005506">
    <property type="term" value="F:iron ion binding"/>
    <property type="evidence" value="ECO:0007669"/>
    <property type="project" value="InterPro"/>
</dbReference>
<evidence type="ECO:0000256" key="7">
    <source>
        <dbReference type="SAM" id="Phobius"/>
    </source>
</evidence>
<dbReference type="Proteomes" id="UP000243579">
    <property type="component" value="Unassembled WGS sequence"/>
</dbReference>
<evidence type="ECO:0000256" key="1">
    <source>
        <dbReference type="ARBA" id="ARBA00010617"/>
    </source>
</evidence>
<dbReference type="PANTHER" id="PTHR24296">
    <property type="entry name" value="CYTOCHROME P450"/>
    <property type="match status" value="1"/>
</dbReference>
<dbReference type="OrthoDB" id="1470350at2759"/>
<comment type="cofactor">
    <cofactor evidence="5">
        <name>heme</name>
        <dbReference type="ChEBI" id="CHEBI:30413"/>
    </cofactor>
</comment>